<dbReference type="AlphaFoldDB" id="A0A1Z4LL04"/>
<sequence>MLVILIKEQLIAPQNVCQSCVLADKSGRPRWYNGKLSCGQAVKKITEQQADWHECTMGFRIANIDRDEF</sequence>
<reference evidence="1 2" key="1">
    <citation type="submission" date="2017-06" db="EMBL/GenBank/DDBJ databases">
        <title>Genome sequencing of cyanobaciteial culture collection at National Institute for Environmental Studies (NIES).</title>
        <authorList>
            <person name="Hirose Y."/>
            <person name="Shimura Y."/>
            <person name="Fujisawa T."/>
            <person name="Nakamura Y."/>
            <person name="Kawachi M."/>
        </authorList>
    </citation>
    <scope>NUCLEOTIDE SEQUENCE [LARGE SCALE GENOMIC DNA]</scope>
    <source>
        <strain evidence="1 2">NIES-267</strain>
    </source>
</reference>
<protein>
    <submittedName>
        <fullName evidence="1">Uncharacterized protein</fullName>
    </submittedName>
</protein>
<proteinExistence type="predicted"/>
<dbReference type="OrthoDB" id="515521at2"/>
<dbReference type="EMBL" id="AP018227">
    <property type="protein sequence ID" value="BAY81874.1"/>
    <property type="molecule type" value="Genomic_DNA"/>
</dbReference>
<accession>A0A1Z4LL04</accession>
<name>A0A1Z4LL04_9CYAN</name>
<evidence type="ECO:0000313" key="2">
    <source>
        <dbReference type="Proteomes" id="UP000218418"/>
    </source>
</evidence>
<gene>
    <name evidence="1" type="ORF">NIES267_13510</name>
</gene>
<dbReference type="Proteomes" id="UP000218418">
    <property type="component" value="Chromosome"/>
</dbReference>
<organism evidence="1 2">
    <name type="scientific">Calothrix parasitica NIES-267</name>
    <dbReference type="NCBI Taxonomy" id="1973488"/>
    <lineage>
        <taxon>Bacteria</taxon>
        <taxon>Bacillati</taxon>
        <taxon>Cyanobacteriota</taxon>
        <taxon>Cyanophyceae</taxon>
        <taxon>Nostocales</taxon>
        <taxon>Calotrichaceae</taxon>
        <taxon>Calothrix</taxon>
    </lineage>
</organism>
<evidence type="ECO:0000313" key="1">
    <source>
        <dbReference type="EMBL" id="BAY81874.1"/>
    </source>
</evidence>
<keyword evidence="2" id="KW-1185">Reference proteome</keyword>